<accession>A0A0G9HE64</accession>
<name>A0A0G9HE64_9GAMM</name>
<evidence type="ECO:0000313" key="1">
    <source>
        <dbReference type="EMBL" id="APG05325.1"/>
    </source>
</evidence>
<protein>
    <submittedName>
        <fullName evidence="1">Poly-beta-1,6-N-acetyl-D-glucosamine biosynthesis protein PgaD</fullName>
    </submittedName>
</protein>
<keyword evidence="2" id="KW-1185">Reference proteome</keyword>
<sequence length="156" mass="17318">MKAEAIVIDQPERQSLPRRALYGVLTVLAWLLWGLLWLPALHRVARALDIPVHVERWIPRVVLSSTRELVDIVWLAPLSLLVFLAWSLYEGRRKQGGRQRRRKAGAVSLPAAAESLGTSTAEALRIQDSRRAVLSIDDDGHIGVKTSDTGTRASQA</sequence>
<dbReference type="EMBL" id="CP017480">
    <property type="protein sequence ID" value="APG05325.1"/>
    <property type="molecule type" value="Genomic_DNA"/>
</dbReference>
<dbReference type="Proteomes" id="UP000182987">
    <property type="component" value="Chromosome"/>
</dbReference>
<dbReference type="OrthoDB" id="9974748at2"/>
<proteinExistence type="predicted"/>
<dbReference type="NCBIfam" id="TIGR03940">
    <property type="entry name" value="PGA_PgaD"/>
    <property type="match status" value="1"/>
</dbReference>
<evidence type="ECO:0000313" key="2">
    <source>
        <dbReference type="Proteomes" id="UP000182987"/>
    </source>
</evidence>
<dbReference type="KEGG" id="lrz:BJI69_16405"/>
<gene>
    <name evidence="1" type="ORF">BJI69_16405</name>
</gene>
<dbReference type="PATRIC" id="fig|1440763.5.peg.624"/>
<dbReference type="RefSeq" id="WP_046966579.1">
    <property type="nucleotide sequence ID" value="NZ_CP017480.1"/>
</dbReference>
<dbReference type="STRING" id="1440763.BJI69_16405"/>
<organism evidence="1 2">
    <name type="scientific">Luteibacter rhizovicinus DSM 16549</name>
    <dbReference type="NCBI Taxonomy" id="1440763"/>
    <lineage>
        <taxon>Bacteria</taxon>
        <taxon>Pseudomonadati</taxon>
        <taxon>Pseudomonadota</taxon>
        <taxon>Gammaproteobacteria</taxon>
        <taxon>Lysobacterales</taxon>
        <taxon>Rhodanobacteraceae</taxon>
        <taxon>Luteibacter</taxon>
    </lineage>
</organism>
<dbReference type="Pfam" id="PF13994">
    <property type="entry name" value="PgaD"/>
    <property type="match status" value="1"/>
</dbReference>
<dbReference type="GO" id="GO:0043709">
    <property type="term" value="P:cell adhesion involved in single-species biofilm formation"/>
    <property type="evidence" value="ECO:0007669"/>
    <property type="project" value="InterPro"/>
</dbReference>
<dbReference type="AlphaFoldDB" id="A0A0G9HE64"/>
<dbReference type="InterPro" id="IPR023829">
    <property type="entry name" value="PGA_PgaD"/>
</dbReference>
<reference evidence="2" key="1">
    <citation type="submission" date="2016-09" db="EMBL/GenBank/DDBJ databases">
        <authorList>
            <person name="Lysoe E."/>
        </authorList>
    </citation>
    <scope>NUCLEOTIDE SEQUENCE [LARGE SCALE GENOMIC DNA]</scope>
    <source>
        <strain evidence="2">LJ96T</strain>
    </source>
</reference>